<dbReference type="PANTHER" id="PTHR36102:SF1">
    <property type="entry name" value="YDR124W-LIKE HELICAL BUNDLE DOMAIN-CONTAINING PROTEIN"/>
    <property type="match status" value="1"/>
</dbReference>
<organism evidence="3 4">
    <name type="scientific">Curvularia clavata</name>
    <dbReference type="NCBI Taxonomy" id="95742"/>
    <lineage>
        <taxon>Eukaryota</taxon>
        <taxon>Fungi</taxon>
        <taxon>Dikarya</taxon>
        <taxon>Ascomycota</taxon>
        <taxon>Pezizomycotina</taxon>
        <taxon>Dothideomycetes</taxon>
        <taxon>Pleosporomycetidae</taxon>
        <taxon>Pleosporales</taxon>
        <taxon>Pleosporineae</taxon>
        <taxon>Pleosporaceae</taxon>
        <taxon>Curvularia</taxon>
    </lineage>
</organism>
<dbReference type="Pfam" id="PF11001">
    <property type="entry name" value="AFUB_07903_YDR124W_hel"/>
    <property type="match status" value="1"/>
</dbReference>
<feature type="region of interest" description="Disordered" evidence="1">
    <location>
        <begin position="102"/>
        <end position="156"/>
    </location>
</feature>
<feature type="compositionally biased region" description="Low complexity" evidence="1">
    <location>
        <begin position="147"/>
        <end position="156"/>
    </location>
</feature>
<evidence type="ECO:0000259" key="2">
    <source>
        <dbReference type="Pfam" id="PF11001"/>
    </source>
</evidence>
<evidence type="ECO:0000313" key="3">
    <source>
        <dbReference type="EMBL" id="USP75768.1"/>
    </source>
</evidence>
<feature type="domain" description="Subtelomeric hrmA-associated cluster protein AFUB-079030/YDR124W-like helical bundle" evidence="2">
    <location>
        <begin position="186"/>
        <end position="298"/>
    </location>
</feature>
<proteinExistence type="predicted"/>
<evidence type="ECO:0000256" key="1">
    <source>
        <dbReference type="SAM" id="MobiDB-lite"/>
    </source>
</evidence>
<dbReference type="InterPro" id="IPR021264">
    <property type="entry name" value="AFUB_079030/YDR124W-like"/>
</dbReference>
<gene>
    <name evidence="3" type="ORF">yc1106_03042</name>
</gene>
<dbReference type="EMBL" id="CP089275">
    <property type="protein sequence ID" value="USP75768.1"/>
    <property type="molecule type" value="Genomic_DNA"/>
</dbReference>
<sequence length="604" mass="67007">MARSRPAGQPNGQRPLRLKYGGAMETHEYSDDPWTNGGIGGANSSCLAEGEIIKQDETGEKFAIPTPIAQSCWKVISPDGHEQLCYEPIPGFEHLCSGSTPLQGTPCSDDSPKSPLSQPHQPIVSSVPSQTLDGPKAERNPRKRSQSSEGTSFSQSVAEAANYEEENGQYSTDVKITTEQSYTFYIGDIAELKKFFRRRLDELTMKPLRPIVTAWIKQLEPKRLSHYGPYHKRFPRELPSKCTPPWWPSDVRYEEPSHLDKAGLLNLAVDIMLQHRLIDKEKRKGSWVAKLRQTAQYAVETTPPDQFSSSKGSGFSERMQSRALAEILPNLFETAQLFEDHLAYHGHYEGSGIPDPGIGKRVTWQPLTRPARKPVTSRKRPRRTKTDPGSRLEIDTDVSGYEAEMDDSTSSSYLPDEQLVSERIDELNDSGPMEAQQQGLASTHEPGAAPLQTCPFDNTTTSIVSFGQSVYEYPLGDKMDLDVKTATPTPLQNHIHANASHIVLYSTSNPSYDQHAVESQQESCAFLSTSESTFAPNSASVYHHPFSAFDTHFAQSVEHMAFHNDTCYPHGHEAYAPSSVDLLDLFQATPNSASTNCQANASPY</sequence>
<dbReference type="VEuPathDB" id="FungiDB:yc1106_03042"/>
<name>A0A9Q8Z8H6_CURCL</name>
<reference evidence="3" key="1">
    <citation type="submission" date="2021-12" db="EMBL/GenBank/DDBJ databases">
        <title>Curvularia clavata genome.</title>
        <authorList>
            <person name="Cao Y."/>
        </authorList>
    </citation>
    <scope>NUCLEOTIDE SEQUENCE</scope>
    <source>
        <strain evidence="3">Yc1106</strain>
    </source>
</reference>
<feature type="compositionally biased region" description="Polar residues" evidence="1">
    <location>
        <begin position="102"/>
        <end position="132"/>
    </location>
</feature>
<accession>A0A9Q8Z8H6</accession>
<dbReference type="AlphaFoldDB" id="A0A9Q8Z8H6"/>
<dbReference type="InterPro" id="IPR047092">
    <property type="entry name" value="AFUB_07903/YDR124W-like_hel"/>
</dbReference>
<dbReference type="Proteomes" id="UP001056012">
    <property type="component" value="Chromosome 2"/>
</dbReference>
<evidence type="ECO:0000313" key="4">
    <source>
        <dbReference type="Proteomes" id="UP001056012"/>
    </source>
</evidence>
<feature type="compositionally biased region" description="Basic residues" evidence="1">
    <location>
        <begin position="370"/>
        <end position="383"/>
    </location>
</feature>
<feature type="compositionally biased region" description="Basic and acidic residues" evidence="1">
    <location>
        <begin position="384"/>
        <end position="394"/>
    </location>
</feature>
<dbReference type="PANTHER" id="PTHR36102">
    <property type="entry name" value="CHROMOSOME 10, WHOLE GENOME SHOTGUN SEQUENCE"/>
    <property type="match status" value="1"/>
</dbReference>
<feature type="region of interest" description="Disordered" evidence="1">
    <location>
        <begin position="350"/>
        <end position="417"/>
    </location>
</feature>
<protein>
    <recommendedName>
        <fullName evidence="2">Subtelomeric hrmA-associated cluster protein AFUB-079030/YDR124W-like helical bundle domain-containing protein</fullName>
    </recommendedName>
</protein>
<feature type="region of interest" description="Disordered" evidence="1">
    <location>
        <begin position="430"/>
        <end position="454"/>
    </location>
</feature>
<keyword evidence="4" id="KW-1185">Reference proteome</keyword>
<dbReference type="OrthoDB" id="5338458at2759"/>